<accession>A0AA86P5I2</accession>
<dbReference type="EMBL" id="CATOUU010000519">
    <property type="protein sequence ID" value="CAI9932602.1"/>
    <property type="molecule type" value="Genomic_DNA"/>
</dbReference>
<dbReference type="EMBL" id="CAXDID020000350">
    <property type="protein sequence ID" value="CAL6081014.1"/>
    <property type="molecule type" value="Genomic_DNA"/>
</dbReference>
<dbReference type="Proteomes" id="UP001642409">
    <property type="component" value="Unassembled WGS sequence"/>
</dbReference>
<gene>
    <name evidence="1" type="ORF">HINF_LOCUS20247</name>
    <name evidence="2" type="ORF">HINF_LOCUS60139</name>
</gene>
<comment type="caution">
    <text evidence="1">The sequence shown here is derived from an EMBL/GenBank/DDBJ whole genome shotgun (WGS) entry which is preliminary data.</text>
</comment>
<evidence type="ECO:0000313" key="1">
    <source>
        <dbReference type="EMBL" id="CAI9932602.1"/>
    </source>
</evidence>
<proteinExistence type="predicted"/>
<protein>
    <submittedName>
        <fullName evidence="1">Uncharacterized protein</fullName>
    </submittedName>
</protein>
<organism evidence="1">
    <name type="scientific">Hexamita inflata</name>
    <dbReference type="NCBI Taxonomy" id="28002"/>
    <lineage>
        <taxon>Eukaryota</taxon>
        <taxon>Metamonada</taxon>
        <taxon>Diplomonadida</taxon>
        <taxon>Hexamitidae</taxon>
        <taxon>Hexamitinae</taxon>
        <taxon>Hexamita</taxon>
    </lineage>
</organism>
<reference evidence="2 3" key="2">
    <citation type="submission" date="2024-07" db="EMBL/GenBank/DDBJ databases">
        <authorList>
            <person name="Akdeniz Z."/>
        </authorList>
    </citation>
    <scope>NUCLEOTIDE SEQUENCE [LARGE SCALE GENOMIC DNA]</scope>
</reference>
<evidence type="ECO:0000313" key="3">
    <source>
        <dbReference type="Proteomes" id="UP001642409"/>
    </source>
</evidence>
<reference evidence="1" key="1">
    <citation type="submission" date="2023-06" db="EMBL/GenBank/DDBJ databases">
        <authorList>
            <person name="Kurt Z."/>
        </authorList>
    </citation>
    <scope>NUCLEOTIDE SEQUENCE</scope>
</reference>
<sequence>MLHKQFIRQVRPDLKSVNTRMKMQNIPSKLFKRTEYNEKVGFWSQIIIEYSWSRCSLSLSEKEISHCFHLDQKDCKTIIRHMLQSNQMQVKDDRYIITDNMKQLNKICREAHKGDDHLSLYDLQQLPIWEFLDDKPKNQNIIHEWPNFFYELKYKNNVLFGAKVK</sequence>
<name>A0AA86P5I2_9EUKA</name>
<evidence type="ECO:0000313" key="2">
    <source>
        <dbReference type="EMBL" id="CAL6081014.1"/>
    </source>
</evidence>
<dbReference type="AlphaFoldDB" id="A0AA86P5I2"/>
<keyword evidence="3" id="KW-1185">Reference proteome</keyword>